<gene>
    <name evidence="3" type="ORF">ACFSKQ_14495</name>
</gene>
<dbReference type="Pfam" id="PF00892">
    <property type="entry name" value="EamA"/>
    <property type="match status" value="2"/>
</dbReference>
<feature type="transmembrane region" description="Helical" evidence="1">
    <location>
        <begin position="176"/>
        <end position="198"/>
    </location>
</feature>
<proteinExistence type="predicted"/>
<accession>A0ABW5CPB7</accession>
<name>A0ABW5CPB7_9HYPH</name>
<keyword evidence="4" id="KW-1185">Reference proteome</keyword>
<dbReference type="InterPro" id="IPR037185">
    <property type="entry name" value="EmrE-like"/>
</dbReference>
<feature type="domain" description="EamA" evidence="2">
    <location>
        <begin position="145"/>
        <end position="274"/>
    </location>
</feature>
<keyword evidence="1" id="KW-1133">Transmembrane helix</keyword>
<dbReference type="PANTHER" id="PTHR22911">
    <property type="entry name" value="ACYL-MALONYL CONDENSING ENZYME-RELATED"/>
    <property type="match status" value="1"/>
</dbReference>
<dbReference type="EMBL" id="JBHUIJ010000022">
    <property type="protein sequence ID" value="MFD2238661.1"/>
    <property type="molecule type" value="Genomic_DNA"/>
</dbReference>
<dbReference type="Gene3D" id="1.10.3730.20">
    <property type="match status" value="1"/>
</dbReference>
<protein>
    <submittedName>
        <fullName evidence="3">DMT family transporter</fullName>
    </submittedName>
</protein>
<evidence type="ECO:0000313" key="4">
    <source>
        <dbReference type="Proteomes" id="UP001597371"/>
    </source>
</evidence>
<feature type="transmembrane region" description="Helical" evidence="1">
    <location>
        <begin position="69"/>
        <end position="88"/>
    </location>
</feature>
<dbReference type="Proteomes" id="UP001597371">
    <property type="component" value="Unassembled WGS sequence"/>
</dbReference>
<dbReference type="RefSeq" id="WP_209737139.1">
    <property type="nucleotide sequence ID" value="NZ_CP072611.1"/>
</dbReference>
<evidence type="ECO:0000256" key="1">
    <source>
        <dbReference type="SAM" id="Phobius"/>
    </source>
</evidence>
<dbReference type="SUPFAM" id="SSF103481">
    <property type="entry name" value="Multidrug resistance efflux transporter EmrE"/>
    <property type="match status" value="2"/>
</dbReference>
<sequence length="312" mass="33677">MTNGVFLAFLAYAIFAFSDAAIKLLGGSLPSSQVAFTGALLGFAILPLVAGKGERLRDIVSTTSRPLWIARAVVATFSTLTSVIAFTRLPMPEAFALIFLMPLFVTILSVIFLKEEIGPWRWAAVFLGFAGVLIVLRPGFRVLDIGHLAATIAGLSSAVSVIIYRHLGSREKRISMFGAGLIGPAVINGALMLPGFVWPDARQTAYLLSYGLLAAVAQATLMVAARRAAASQIAPPQYSQMIWAVAFTYFVFDQPVDGLTFVGIAVIIAAGLLTWAREKIRLPRERRINSLWTLRRREEQAGGKEGPGADRP</sequence>
<dbReference type="PANTHER" id="PTHR22911:SF135">
    <property type="entry name" value="BLR4310 PROTEIN"/>
    <property type="match status" value="1"/>
</dbReference>
<feature type="transmembrane region" description="Helical" evidence="1">
    <location>
        <begin position="94"/>
        <end position="113"/>
    </location>
</feature>
<feature type="transmembrane region" description="Helical" evidence="1">
    <location>
        <begin position="258"/>
        <end position="276"/>
    </location>
</feature>
<dbReference type="InterPro" id="IPR000620">
    <property type="entry name" value="EamA_dom"/>
</dbReference>
<organism evidence="3 4">
    <name type="scientific">Aureimonas populi</name>
    <dbReference type="NCBI Taxonomy" id="1701758"/>
    <lineage>
        <taxon>Bacteria</taxon>
        <taxon>Pseudomonadati</taxon>
        <taxon>Pseudomonadota</taxon>
        <taxon>Alphaproteobacteria</taxon>
        <taxon>Hyphomicrobiales</taxon>
        <taxon>Aurantimonadaceae</taxon>
        <taxon>Aureimonas</taxon>
    </lineage>
</organism>
<feature type="transmembrane region" description="Helical" evidence="1">
    <location>
        <begin position="145"/>
        <end position="164"/>
    </location>
</feature>
<feature type="transmembrane region" description="Helical" evidence="1">
    <location>
        <begin position="120"/>
        <end position="139"/>
    </location>
</feature>
<feature type="domain" description="EamA" evidence="2">
    <location>
        <begin position="3"/>
        <end position="136"/>
    </location>
</feature>
<comment type="caution">
    <text evidence="3">The sequence shown here is derived from an EMBL/GenBank/DDBJ whole genome shotgun (WGS) entry which is preliminary data.</text>
</comment>
<evidence type="ECO:0000259" key="2">
    <source>
        <dbReference type="Pfam" id="PF00892"/>
    </source>
</evidence>
<keyword evidence="1" id="KW-0472">Membrane</keyword>
<evidence type="ECO:0000313" key="3">
    <source>
        <dbReference type="EMBL" id="MFD2238661.1"/>
    </source>
</evidence>
<reference evidence="4" key="1">
    <citation type="journal article" date="2019" name="Int. J. Syst. Evol. Microbiol.">
        <title>The Global Catalogue of Microorganisms (GCM) 10K type strain sequencing project: providing services to taxonomists for standard genome sequencing and annotation.</title>
        <authorList>
            <consortium name="The Broad Institute Genomics Platform"/>
            <consortium name="The Broad Institute Genome Sequencing Center for Infectious Disease"/>
            <person name="Wu L."/>
            <person name="Ma J."/>
        </authorList>
    </citation>
    <scope>NUCLEOTIDE SEQUENCE [LARGE SCALE GENOMIC DNA]</scope>
    <source>
        <strain evidence="4">ZS-35-S2</strain>
    </source>
</reference>
<keyword evidence="1" id="KW-0812">Transmembrane</keyword>
<feature type="transmembrane region" description="Helical" evidence="1">
    <location>
        <begin position="30"/>
        <end position="49"/>
    </location>
</feature>